<dbReference type="RefSeq" id="XP_013286341.1">
    <property type="nucleotide sequence ID" value="XM_013430887.1"/>
</dbReference>
<organism evidence="4 5">
    <name type="scientific">Fonsecaea pedrosoi CBS 271.37</name>
    <dbReference type="NCBI Taxonomy" id="1442368"/>
    <lineage>
        <taxon>Eukaryota</taxon>
        <taxon>Fungi</taxon>
        <taxon>Dikarya</taxon>
        <taxon>Ascomycota</taxon>
        <taxon>Pezizomycotina</taxon>
        <taxon>Eurotiomycetes</taxon>
        <taxon>Chaetothyriomycetidae</taxon>
        <taxon>Chaetothyriales</taxon>
        <taxon>Herpotrichiellaceae</taxon>
        <taxon>Fonsecaea</taxon>
    </lineage>
</organism>
<reference evidence="4 5" key="1">
    <citation type="submission" date="2015-01" db="EMBL/GenBank/DDBJ databases">
        <title>The Genome Sequence of Fonsecaea pedrosoi CBS 271.37.</title>
        <authorList>
            <consortium name="The Broad Institute Genomics Platform"/>
            <person name="Cuomo C."/>
            <person name="de Hoog S."/>
            <person name="Gorbushina A."/>
            <person name="Stielow B."/>
            <person name="Teixiera M."/>
            <person name="Abouelleil A."/>
            <person name="Chapman S.B."/>
            <person name="Priest M."/>
            <person name="Young S.K."/>
            <person name="Wortman J."/>
            <person name="Nusbaum C."/>
            <person name="Birren B."/>
        </authorList>
    </citation>
    <scope>NUCLEOTIDE SEQUENCE [LARGE SCALE GENOMIC DNA]</scope>
    <source>
        <strain evidence="4 5">CBS 271.37</strain>
    </source>
</reference>
<dbReference type="VEuPathDB" id="FungiDB:Z517_05560"/>
<evidence type="ECO:0000259" key="2">
    <source>
        <dbReference type="Pfam" id="PF24883"/>
    </source>
</evidence>
<keyword evidence="1" id="KW-0677">Repeat</keyword>
<dbReference type="PANTHER" id="PTHR10039:SF5">
    <property type="entry name" value="NACHT DOMAIN-CONTAINING PROTEIN"/>
    <property type="match status" value="1"/>
</dbReference>
<dbReference type="PANTHER" id="PTHR10039">
    <property type="entry name" value="AMELOGENIN"/>
    <property type="match status" value="1"/>
</dbReference>
<dbReference type="Pfam" id="PF24883">
    <property type="entry name" value="NPHP3_N"/>
    <property type="match status" value="1"/>
</dbReference>
<evidence type="ECO:0000313" key="5">
    <source>
        <dbReference type="Proteomes" id="UP000053029"/>
    </source>
</evidence>
<sequence length="895" mass="102031">MVLDPLSAIGLAANIVQFIDFSRRLISDAKEIYHSTNGVTAENIELQDVAESLSRLSSTLLNPLDHSQAAVSQTEAEIVKIAAASRVVGDELLAAIQSLTAGDGSHKKWRSFLQALKTLWKKDKIAKLRKRLEDARSNLSVHVLSYISVRQGQALQSLEDARTQYLEIDSMSLQRLNPMLESLRNLVQSTQDITGEHLTRIDQRLRSSDHEAESLRKGATILKSLIFERMAARYSAIAEAHKDTFKWIFEPSRWASSDPRSGIRFHEWLTHGEGIYWVSGKPGSGKSTLMKYLYDCSETLQRLEAWADGSRLVTAGFFFWISGSDMQKSQVGLLRQVLFDILKTFPEWIPIICLERWATSRHGFQAEWTMLELNEAFRRLSRLGTRYGNPSKLCIFVDGLDEYDGDPLDIIKTIQNIARIDNVKVCVSSRPWNCFEDVFGQHPRNKLYLQDLTKNDIALYAREKLDEVANFSMMTTEVAQIERLISEIVSRAQGVFLWVYLVTRSLRYGLINGDSLALLYERVLEMPSDLEEFFEKMIESVDKVYRRRMAHTFRVALATSSSLRLLLYSCIDEGDEFLKWSSETNGLASVQVDEKIQAAEETMRRKLNGRYRGLLESTESSREPGVKRVDFLHRTVRDFLVTKQMQYLLASYSAQNFNAYLCICEAFIRQGENFPGSLSPREWNNFIKCASAAEDELGTPSTPLLDRMNDLCHLCSPTDKDSLEPGDSKDRSFLFRTIEFGFVPYVKDRLQRQPDLFLGQCIELLWTVIEITFITTRPKDQEARFEMAQLLLENGVDPNGVVNGKPMLHNLLDLASVDREGLDLLNEHYFRMLILLLKHGAIFRLDLVDEGCGVGGLIMRMPYAEQHLGLVQEIFRLLLDRGLDPNLMLTGMDPT</sequence>
<dbReference type="OrthoDB" id="4158614at2759"/>
<dbReference type="Proteomes" id="UP000053029">
    <property type="component" value="Unassembled WGS sequence"/>
</dbReference>
<dbReference type="InterPro" id="IPR056693">
    <property type="entry name" value="DUF7791"/>
</dbReference>
<dbReference type="STRING" id="1442368.A0A0D2GNM8"/>
<dbReference type="EMBL" id="KN846971">
    <property type="protein sequence ID" value="KIW82533.1"/>
    <property type="molecule type" value="Genomic_DNA"/>
</dbReference>
<dbReference type="AlphaFoldDB" id="A0A0D2GNM8"/>
<accession>A0A0D2GNM8</accession>
<feature type="domain" description="Nephrocystin 3-like N-terminal" evidence="2">
    <location>
        <begin position="264"/>
        <end position="430"/>
    </location>
</feature>
<evidence type="ECO:0000256" key="1">
    <source>
        <dbReference type="ARBA" id="ARBA00022737"/>
    </source>
</evidence>
<dbReference type="HOGENOM" id="CLU_002341_6_2_1"/>
<feature type="domain" description="DUF7791" evidence="3">
    <location>
        <begin position="540"/>
        <end position="676"/>
    </location>
</feature>
<dbReference type="InterPro" id="IPR056884">
    <property type="entry name" value="NPHP3-like_N"/>
</dbReference>
<proteinExistence type="predicted"/>
<dbReference type="GeneID" id="25305050"/>
<gene>
    <name evidence="4" type="ORF">Z517_05560</name>
</gene>
<dbReference type="InterPro" id="IPR027417">
    <property type="entry name" value="P-loop_NTPase"/>
</dbReference>
<evidence type="ECO:0000313" key="4">
    <source>
        <dbReference type="EMBL" id="KIW82533.1"/>
    </source>
</evidence>
<dbReference type="Gene3D" id="3.40.50.300">
    <property type="entry name" value="P-loop containing nucleotide triphosphate hydrolases"/>
    <property type="match status" value="1"/>
</dbReference>
<name>A0A0D2GNM8_9EURO</name>
<dbReference type="Pfam" id="PF25053">
    <property type="entry name" value="DUF7791"/>
    <property type="match status" value="1"/>
</dbReference>
<dbReference type="SUPFAM" id="SSF52540">
    <property type="entry name" value="P-loop containing nucleoside triphosphate hydrolases"/>
    <property type="match status" value="1"/>
</dbReference>
<evidence type="ECO:0000259" key="3">
    <source>
        <dbReference type="Pfam" id="PF25053"/>
    </source>
</evidence>
<protein>
    <submittedName>
        <fullName evidence="4">Unplaced genomic scaffold supercont1.3, whole genome shotgun sequence</fullName>
    </submittedName>
</protein>
<keyword evidence="5" id="KW-1185">Reference proteome</keyword>